<dbReference type="Gene3D" id="3.30.420.10">
    <property type="entry name" value="Ribonuclease H-like superfamily/Ribonuclease H"/>
    <property type="match status" value="1"/>
</dbReference>
<evidence type="ECO:0000256" key="12">
    <source>
        <dbReference type="ARBA" id="ARBA00022801"/>
    </source>
</evidence>
<evidence type="ECO:0000256" key="10">
    <source>
        <dbReference type="ARBA" id="ARBA00022723"/>
    </source>
</evidence>
<dbReference type="AlphaFoldDB" id="A0A0P1NYS2"/>
<feature type="binding site" evidence="14 15">
    <location>
        <position position="29"/>
    </location>
    <ligand>
        <name>a divalent metal cation</name>
        <dbReference type="ChEBI" id="CHEBI:60240"/>
    </ligand>
</feature>
<dbReference type="RefSeq" id="WP_234697284.1">
    <property type="nucleotide sequence ID" value="NZ_CZVW01000023.1"/>
</dbReference>
<comment type="cofactor">
    <cofactor evidence="14 15">
        <name>Mn(2+)</name>
        <dbReference type="ChEBI" id="CHEBI:29035"/>
    </cofactor>
    <cofactor evidence="14 15">
        <name>Mg(2+)</name>
        <dbReference type="ChEBI" id="CHEBI:18420"/>
    </cofactor>
    <text evidence="14 15">Manganese or magnesium. Binds 1 divalent metal ion per monomer in the absence of substrate. May bind a second metal ion after substrate binding.</text>
</comment>
<evidence type="ECO:0000256" key="7">
    <source>
        <dbReference type="ARBA" id="ARBA00019179"/>
    </source>
</evidence>
<dbReference type="HAMAP" id="MF_00052_B">
    <property type="entry name" value="RNase_HII_B"/>
    <property type="match status" value="1"/>
</dbReference>
<accession>A0A0P1NYS2</accession>
<evidence type="ECO:0000256" key="14">
    <source>
        <dbReference type="HAMAP-Rule" id="MF_00052"/>
    </source>
</evidence>
<dbReference type="NCBIfam" id="NF000595">
    <property type="entry name" value="PRK00015.1-3"/>
    <property type="match status" value="1"/>
</dbReference>
<dbReference type="Pfam" id="PF01351">
    <property type="entry name" value="RNase_HII"/>
    <property type="match status" value="1"/>
</dbReference>
<keyword evidence="11 14" id="KW-0255">Endonuclease</keyword>
<evidence type="ECO:0000256" key="6">
    <source>
        <dbReference type="ARBA" id="ARBA00012180"/>
    </source>
</evidence>
<evidence type="ECO:0000256" key="13">
    <source>
        <dbReference type="ARBA" id="ARBA00023211"/>
    </source>
</evidence>
<dbReference type="InterPro" id="IPR022898">
    <property type="entry name" value="RNase_HII"/>
</dbReference>
<evidence type="ECO:0000256" key="3">
    <source>
        <dbReference type="ARBA" id="ARBA00004065"/>
    </source>
</evidence>
<protein>
    <recommendedName>
        <fullName evidence="7 14">Ribonuclease HII</fullName>
        <shortName evidence="14">RNase HII</shortName>
        <ecNumber evidence="6 14">3.1.26.4</ecNumber>
    </recommendedName>
</protein>
<comment type="catalytic activity">
    <reaction evidence="1 14 15 16">
        <text>Endonucleolytic cleavage to 5'-phosphomonoester.</text>
        <dbReference type="EC" id="3.1.26.4"/>
    </reaction>
</comment>
<evidence type="ECO:0000256" key="9">
    <source>
        <dbReference type="ARBA" id="ARBA00022722"/>
    </source>
</evidence>
<dbReference type="GO" id="GO:0006298">
    <property type="term" value="P:mismatch repair"/>
    <property type="evidence" value="ECO:0007669"/>
    <property type="project" value="TreeGrafter"/>
</dbReference>
<dbReference type="PANTHER" id="PTHR10954:SF18">
    <property type="entry name" value="RIBONUCLEASE HII"/>
    <property type="match status" value="1"/>
</dbReference>
<comment type="similarity">
    <text evidence="5 14 16">Belongs to the RNase HII family.</text>
</comment>
<feature type="binding site" evidence="14 15">
    <location>
        <position position="28"/>
    </location>
    <ligand>
        <name>a divalent metal cation</name>
        <dbReference type="ChEBI" id="CHEBI:60240"/>
    </ligand>
</feature>
<dbReference type="NCBIfam" id="NF000594">
    <property type="entry name" value="PRK00015.1-1"/>
    <property type="match status" value="1"/>
</dbReference>
<dbReference type="SUPFAM" id="SSF53098">
    <property type="entry name" value="Ribonuclease H-like"/>
    <property type="match status" value="1"/>
</dbReference>
<keyword evidence="19" id="KW-1185">Reference proteome</keyword>
<dbReference type="GO" id="GO:0043137">
    <property type="term" value="P:DNA replication, removal of RNA primer"/>
    <property type="evidence" value="ECO:0007669"/>
    <property type="project" value="TreeGrafter"/>
</dbReference>
<dbReference type="InterPro" id="IPR012337">
    <property type="entry name" value="RNaseH-like_sf"/>
</dbReference>
<comment type="subcellular location">
    <subcellularLocation>
        <location evidence="4 14">Cytoplasm</location>
    </subcellularLocation>
</comment>
<evidence type="ECO:0000313" key="19">
    <source>
        <dbReference type="Proteomes" id="UP000199197"/>
    </source>
</evidence>
<dbReference type="GO" id="GO:0004523">
    <property type="term" value="F:RNA-DNA hybrid ribonuclease activity"/>
    <property type="evidence" value="ECO:0007669"/>
    <property type="project" value="UniProtKB-UniRule"/>
</dbReference>
<dbReference type="Proteomes" id="UP000199197">
    <property type="component" value="Unassembled WGS sequence"/>
</dbReference>
<dbReference type="CDD" id="cd07182">
    <property type="entry name" value="RNase_HII_bacteria_HII_like"/>
    <property type="match status" value="1"/>
</dbReference>
<dbReference type="GO" id="GO:0005737">
    <property type="term" value="C:cytoplasm"/>
    <property type="evidence" value="ECO:0007669"/>
    <property type="project" value="UniProtKB-SubCell"/>
</dbReference>
<comment type="function">
    <text evidence="3 14 16">Endonuclease that specifically degrades the RNA of RNA-DNA hybrids.</text>
</comment>
<comment type="cofactor">
    <cofactor evidence="2">
        <name>Mg(2+)</name>
        <dbReference type="ChEBI" id="CHEBI:18420"/>
    </cofactor>
</comment>
<dbReference type="EMBL" id="CZVW01000023">
    <property type="protein sequence ID" value="CUT04393.1"/>
    <property type="molecule type" value="Genomic_DNA"/>
</dbReference>
<keyword evidence="13 14" id="KW-0464">Manganese</keyword>
<keyword evidence="8 14" id="KW-0963">Cytoplasm</keyword>
<evidence type="ECO:0000256" key="16">
    <source>
        <dbReference type="RuleBase" id="RU003515"/>
    </source>
</evidence>
<sequence length="228" mass="25901">MIQTSEEEMKKIESEFYSQGYSLIAGVDEAGCGPLAGPVVACAVILPKDYFNPLIYDSKKLTPKLREELCDVILKIAIDVGIGEASNEEIDKYNIRNATKLAMIRALQNLETIPDVVLIDGNLFDVNFTGLNFDGKKVLYKNIIKGDRKSISIASASIIAKVTRDKIMEQYAKEFPQYNFLKHKGYPTREHLQEIEKFGITKIHRKSYRPIQKILNPAIQEKLFQDER</sequence>
<keyword evidence="9 14" id="KW-0540">Nuclease</keyword>
<dbReference type="GO" id="GO:0030145">
    <property type="term" value="F:manganese ion binding"/>
    <property type="evidence" value="ECO:0007669"/>
    <property type="project" value="UniProtKB-UniRule"/>
</dbReference>
<evidence type="ECO:0000256" key="8">
    <source>
        <dbReference type="ARBA" id="ARBA00022490"/>
    </source>
</evidence>
<evidence type="ECO:0000256" key="11">
    <source>
        <dbReference type="ARBA" id="ARBA00022759"/>
    </source>
</evidence>
<keyword evidence="12 14" id="KW-0378">Hydrolase</keyword>
<evidence type="ECO:0000256" key="5">
    <source>
        <dbReference type="ARBA" id="ARBA00007383"/>
    </source>
</evidence>
<evidence type="ECO:0000256" key="1">
    <source>
        <dbReference type="ARBA" id="ARBA00000077"/>
    </source>
</evidence>
<feature type="binding site" evidence="14 15">
    <location>
        <position position="120"/>
    </location>
    <ligand>
        <name>a divalent metal cation</name>
        <dbReference type="ChEBI" id="CHEBI:60240"/>
    </ligand>
</feature>
<evidence type="ECO:0000256" key="2">
    <source>
        <dbReference type="ARBA" id="ARBA00001946"/>
    </source>
</evidence>
<proteinExistence type="inferred from homology"/>
<dbReference type="InterPro" id="IPR036397">
    <property type="entry name" value="RNaseH_sf"/>
</dbReference>
<reference evidence="19" key="1">
    <citation type="submission" date="2015-11" db="EMBL/GenBank/DDBJ databases">
        <authorList>
            <person name="Varghese N."/>
        </authorList>
    </citation>
    <scope>NUCLEOTIDE SEQUENCE [LARGE SCALE GENOMIC DNA]</scope>
    <source>
        <strain evidence="19">JGI-23</strain>
    </source>
</reference>
<dbReference type="GO" id="GO:0003723">
    <property type="term" value="F:RNA binding"/>
    <property type="evidence" value="ECO:0007669"/>
    <property type="project" value="UniProtKB-UniRule"/>
</dbReference>
<organism evidence="18 19">
    <name type="scientific">Candidatus Chryseopegocella kryptomonas</name>
    <dbReference type="NCBI Taxonomy" id="1633643"/>
    <lineage>
        <taxon>Bacteria</taxon>
        <taxon>Pseudomonadati</taxon>
        <taxon>Candidatus Kryptoniota</taxon>
        <taxon>Candidatus Chryseopegocella</taxon>
    </lineage>
</organism>
<evidence type="ECO:0000259" key="17">
    <source>
        <dbReference type="PROSITE" id="PS51975"/>
    </source>
</evidence>
<feature type="domain" description="RNase H type-2" evidence="17">
    <location>
        <begin position="22"/>
        <end position="220"/>
    </location>
</feature>
<dbReference type="InterPro" id="IPR001352">
    <property type="entry name" value="RNase_HII/HIII"/>
</dbReference>
<gene>
    <name evidence="14" type="primary">rnhB</name>
    <name evidence="18" type="ORF">JGI23_01711</name>
</gene>
<dbReference type="PANTHER" id="PTHR10954">
    <property type="entry name" value="RIBONUCLEASE H2 SUBUNIT A"/>
    <property type="match status" value="1"/>
</dbReference>
<dbReference type="EC" id="3.1.26.4" evidence="6 14"/>
<evidence type="ECO:0000256" key="15">
    <source>
        <dbReference type="PROSITE-ProRule" id="PRU01319"/>
    </source>
</evidence>
<evidence type="ECO:0000313" key="18">
    <source>
        <dbReference type="EMBL" id="CUT04393.1"/>
    </source>
</evidence>
<dbReference type="InterPro" id="IPR024567">
    <property type="entry name" value="RNase_HII/HIII_dom"/>
</dbReference>
<name>A0A0P1NYS2_9BACT</name>
<dbReference type="PROSITE" id="PS51975">
    <property type="entry name" value="RNASE_H_2"/>
    <property type="match status" value="1"/>
</dbReference>
<evidence type="ECO:0000256" key="4">
    <source>
        <dbReference type="ARBA" id="ARBA00004496"/>
    </source>
</evidence>
<keyword evidence="10 14" id="KW-0479">Metal-binding</keyword>
<dbReference type="GO" id="GO:0032299">
    <property type="term" value="C:ribonuclease H2 complex"/>
    <property type="evidence" value="ECO:0007669"/>
    <property type="project" value="TreeGrafter"/>
</dbReference>